<dbReference type="InterPro" id="IPR002110">
    <property type="entry name" value="Ankyrin_rpt"/>
</dbReference>
<dbReference type="Pfam" id="PF13637">
    <property type="entry name" value="Ank_4"/>
    <property type="match status" value="6"/>
</dbReference>
<dbReference type="EMBL" id="JASMQC010000007">
    <property type="protein sequence ID" value="KAK1943499.1"/>
    <property type="molecule type" value="Genomic_DNA"/>
</dbReference>
<feature type="region of interest" description="Disordered" evidence="1">
    <location>
        <begin position="2282"/>
        <end position="2321"/>
    </location>
</feature>
<protein>
    <submittedName>
        <fullName evidence="2">Ankyrin repeat protein</fullName>
    </submittedName>
</protein>
<feature type="compositionally biased region" description="Low complexity" evidence="1">
    <location>
        <begin position="2131"/>
        <end position="2148"/>
    </location>
</feature>
<evidence type="ECO:0000313" key="2">
    <source>
        <dbReference type="EMBL" id="KAK1943499.1"/>
    </source>
</evidence>
<feature type="compositionally biased region" description="Basic residues" evidence="1">
    <location>
        <begin position="2312"/>
        <end position="2321"/>
    </location>
</feature>
<dbReference type="InterPro" id="IPR036770">
    <property type="entry name" value="Ankyrin_rpt-contain_sf"/>
</dbReference>
<dbReference type="InterPro" id="IPR052050">
    <property type="entry name" value="SecEffector_AnkRepeat"/>
</dbReference>
<feature type="compositionally biased region" description="Acidic residues" evidence="1">
    <location>
        <begin position="2149"/>
        <end position="2164"/>
    </location>
</feature>
<dbReference type="Proteomes" id="UP001259832">
    <property type="component" value="Unassembled WGS sequence"/>
</dbReference>
<evidence type="ECO:0000313" key="3">
    <source>
        <dbReference type="Proteomes" id="UP001259832"/>
    </source>
</evidence>
<accession>A0AAD9GR31</accession>
<proteinExistence type="predicted"/>
<dbReference type="PANTHER" id="PTHR46586">
    <property type="entry name" value="ANKYRIN REPEAT-CONTAINING PROTEIN"/>
    <property type="match status" value="1"/>
</dbReference>
<evidence type="ECO:0000256" key="1">
    <source>
        <dbReference type="SAM" id="MobiDB-lite"/>
    </source>
</evidence>
<dbReference type="SUPFAM" id="SSF140860">
    <property type="entry name" value="Pseudo ankyrin repeat-like"/>
    <property type="match status" value="1"/>
</dbReference>
<keyword evidence="3" id="KW-1185">Reference proteome</keyword>
<organism evidence="2 3">
    <name type="scientific">Phytophthora citrophthora</name>
    <dbReference type="NCBI Taxonomy" id="4793"/>
    <lineage>
        <taxon>Eukaryota</taxon>
        <taxon>Sar</taxon>
        <taxon>Stramenopiles</taxon>
        <taxon>Oomycota</taxon>
        <taxon>Peronosporomycetes</taxon>
        <taxon>Peronosporales</taxon>
        <taxon>Peronosporaceae</taxon>
        <taxon>Phytophthora</taxon>
    </lineage>
</organism>
<gene>
    <name evidence="2" type="ORF">P3T76_004895</name>
</gene>
<dbReference type="SUPFAM" id="SSF48403">
    <property type="entry name" value="Ankyrin repeat"/>
    <property type="match status" value="6"/>
</dbReference>
<dbReference type="Gene3D" id="1.25.40.20">
    <property type="entry name" value="Ankyrin repeat-containing domain"/>
    <property type="match status" value="12"/>
</dbReference>
<sequence>MAPALLAVALVFRARPEFDALTHVTNAVSAYVDSSVEQPLHKACKFGSVELLNRIWNSTMDLESSGWGLWSVRNLLRMHKLYGKLQFTLCLLEAATINSVDIARWLFDRFPYGVQRTVIYKAAKAGSLELLQFLRANGTVVSGEDEDEAEDGEWDEETEDWEKGRFIHFGGLDAAKAARAGHTNVVKWLYGIHRSVLNAAFSTGNLELVDWIMDHVEITPKGPYALRGAAAKGHLESLQWFEDYDLYTKWDAGTLIKAAEAGQLKVVEWIIDRDRKDDRLGYGRGPNEYDTGRGYDESPRRTYVTCLGGEANLAIHVAAINGHLEVAKYLHAIIDKPSNEEEKETEKRRLSSKIDELLRCFGRDSDTNVKKVSGETMMLAAERGFLDVVKWIYTEFHADPTMNLFWVRGEVDEDGYIDTVDEFDDTKSVFCSVVDAAAGKGHLTIVQYLLQVGGKAEDEHARKRQRIETSTATASTTAGCTTVAMDGAAANGHLDVVQWLHDNCSVGCTTAAMDLASLNGHLETVKWLHANRKEGCTTDAMDGAAASGHLHVVKWLHEHTSEGCTTDAMDRAAGGGHFEMLKWLHENRTEGFTVAAMDGAATYGYFDIVRWLHGLGAGCRTLAMDGAASGGHLRVLRWLFENQNAGFTDLAIRNAAGNAEFETLLVLHNIAQQGLVDGVKVMDAEESDDLIFEPEFDALTHVTNAVSAYVDSSVEQPLHKACKFGSVELLNRIWNSTVDLESSGWGLWSVRNLLRTHKVYGKLQFTLCLLEAAKINSVDIARWLFDRFPYGVQRTVIYKAAKAGSLELLQFLRANGTVVSGEDEDEAEDGEWDEETEDWEKGRFIHFGGLDAAEAASAGHTDVVKWLYASYDERAELRDNFSATEAVIGTGNVELAEWVLRTVDMDIESGRGLHETAANGHVGTLQWLEDYGKYTEWDTGTLFSAAEAGQLKVVEWIIDRDRKDDRLGYGRGPNEYDTGRGYDESPRRTYVTCLGGEANLAIHVAAINGHLEVAKYLHAIIDKPSNEEEKETEKRRLSSKIDELLRCFGRDSDTNVKKVSGETMMLAAERGFLDVVKWIYTEFHADPTMNLFWVRGEVDEDGYIDTVDEFDDTKSVFCSVVDAAAGKGHLTIVQYLLQVGGKAEDEHARKRQRIETSTATASTTAGCTTVAMDGAAANGHLDVVQWLHDNCSVGCTTAAMDLASLNGHLETVKWLHANRKEGCTTDAMDGAAASGHLHVVKWLHEHTSEGCTTDAMDRAAGGGHFEMLKWLHENRTEGFTVAAMDGAATYGYFDIVRWLHGLGAGCRTLAMDGAASGGHLRVLRWLFENREEGFTSNAIFNAVQYGQCEAVLILHNISQQGLAKEIEVMSVEQSDAAISEYYLTMAENLKKTFHKAVPSASPPLLAVALVFRSRPEFDALTHVTNAVSAYVDSSVEQPLHKACKFGSVELLNRIWNSTVDLESSGWGLWSVRNLLRTHKVYGKLQFTLCLLEAAKINSVDIARWLFDRFPYGVQRTVIYKAAKAGSLELLQFLRANGTVVSGEDEDEAEDGEWDEETEDWEKGRFIHFGGLDAAEAASAGHTDVVKWLYASYDERAELRDNFSATEAVIGTGNVELAEWVLRTVDMDIESGRGLHETAANGHVGTLQWLEDYGKYTEWDTGTLFSAAEAGQLKVVEWIIDRDRKDDRLGYGRGPNEYDTGRGYDESPRRTYVTCLGGEANLAIHVAAINGHLEVAKYLHAIIDKPSNEEEKETEKRRLSSKIDELLRCFGRDSDTNVKKVSGETMMLAAERGFLDVVKWIYTEFHADPTMNLFWVRGEVDEDGYIDTVDEFDDTKSVFCSVVDAAAGKGHLTIVQYLLQVGGKAEDEHARKRQRIETSTATASTTAGCTTVAMDGAAANGHLDVVQWLHDNCSVGCTTAAMDLASLNGHLETVKWLHANRKEGCTTDAMDGAAASGHLHVVKWLHEHTSEGCTTDAMDRAAGGGHFEMLKWLHENRTEGFTVAAMDGAATYGYFDIVRWLHGLGAGCRTLAMDGAASGGHLRVLRWLFENQEEGFISGAIHTAGQYFQFETLLILHGVALTNDIEVLLYLHVTNKTRHLHSFPPKNHLQSPTMAPTKRLNLSKSRDDDESSSASSSGDEQEKQTTQTIEQEEESSSDEESDEEFTIPPGFESVKGSGAVTREAVINNDQELWFFKLPKNLDASALANVTIKVDEGKAMPTPGEALATVTAGDSKKYQLQSEHRMLTNQLVNALPLASDRSRFVLGKPFSRCFSLVENRVDAEKTKTKAAVSASPMVEKRKKKRSSDKNEKPHKSKKAKHKK</sequence>
<reference evidence="2" key="1">
    <citation type="submission" date="2023-08" db="EMBL/GenBank/DDBJ databases">
        <title>Reference Genome Resource for the Citrus Pathogen Phytophthora citrophthora.</title>
        <authorList>
            <person name="Moller H."/>
            <person name="Coetzee B."/>
            <person name="Rose L.J."/>
            <person name="Van Niekerk J.M."/>
        </authorList>
    </citation>
    <scope>NUCLEOTIDE SEQUENCE</scope>
    <source>
        <strain evidence="2">STE-U-9442</strain>
    </source>
</reference>
<comment type="caution">
    <text evidence="2">The sequence shown here is derived from an EMBL/GenBank/DDBJ whole genome shotgun (WGS) entry which is preliminary data.</text>
</comment>
<dbReference type="Gene3D" id="6.20.250.70">
    <property type="match status" value="1"/>
</dbReference>
<name>A0AAD9GR31_9STRA</name>
<dbReference type="PANTHER" id="PTHR46586:SF3">
    <property type="entry name" value="ANKYRIN REPEAT-CONTAINING PROTEIN"/>
    <property type="match status" value="1"/>
</dbReference>
<feature type="region of interest" description="Disordered" evidence="1">
    <location>
        <begin position="2119"/>
        <end position="2175"/>
    </location>
</feature>
<dbReference type="SMART" id="SM00248">
    <property type="entry name" value="ANK"/>
    <property type="match status" value="13"/>
</dbReference>